<accession>A0AAD7JUA1</accession>
<protein>
    <submittedName>
        <fullName evidence="2">Uncharacterized protein</fullName>
    </submittedName>
</protein>
<sequence length="144" mass="16753">MPREIRTHDYPNEGRIPDPEKNQNLALEVTAKVRRNWAPSATRFGFPPLDRCILARYWNSHRPIFYCMDSPLLNDDEEDEHYERTWVAAHWIGCGREYHNIPPVVEAAQRNIFKILSSSIGNLPNKNMSIIAQLLVFEVPPIED</sequence>
<name>A0AAD7JUA1_9AGAR</name>
<dbReference type="EMBL" id="JARJLG010000025">
    <property type="protein sequence ID" value="KAJ7769653.1"/>
    <property type="molecule type" value="Genomic_DNA"/>
</dbReference>
<evidence type="ECO:0000256" key="1">
    <source>
        <dbReference type="SAM" id="MobiDB-lite"/>
    </source>
</evidence>
<evidence type="ECO:0000313" key="2">
    <source>
        <dbReference type="EMBL" id="KAJ7769653.1"/>
    </source>
</evidence>
<feature type="region of interest" description="Disordered" evidence="1">
    <location>
        <begin position="1"/>
        <end position="21"/>
    </location>
</feature>
<comment type="caution">
    <text evidence="2">The sequence shown here is derived from an EMBL/GenBank/DDBJ whole genome shotgun (WGS) entry which is preliminary data.</text>
</comment>
<dbReference type="AlphaFoldDB" id="A0AAD7JUA1"/>
<proteinExistence type="predicted"/>
<evidence type="ECO:0000313" key="3">
    <source>
        <dbReference type="Proteomes" id="UP001215280"/>
    </source>
</evidence>
<keyword evidence="3" id="KW-1185">Reference proteome</keyword>
<reference evidence="2" key="1">
    <citation type="submission" date="2023-03" db="EMBL/GenBank/DDBJ databases">
        <title>Massive genome expansion in bonnet fungi (Mycena s.s.) driven by repeated elements and novel gene families across ecological guilds.</title>
        <authorList>
            <consortium name="Lawrence Berkeley National Laboratory"/>
            <person name="Harder C.B."/>
            <person name="Miyauchi S."/>
            <person name="Viragh M."/>
            <person name="Kuo A."/>
            <person name="Thoen E."/>
            <person name="Andreopoulos B."/>
            <person name="Lu D."/>
            <person name="Skrede I."/>
            <person name="Drula E."/>
            <person name="Henrissat B."/>
            <person name="Morin E."/>
            <person name="Kohler A."/>
            <person name="Barry K."/>
            <person name="LaButti K."/>
            <person name="Morin E."/>
            <person name="Salamov A."/>
            <person name="Lipzen A."/>
            <person name="Mereny Z."/>
            <person name="Hegedus B."/>
            <person name="Baldrian P."/>
            <person name="Stursova M."/>
            <person name="Weitz H."/>
            <person name="Taylor A."/>
            <person name="Grigoriev I.V."/>
            <person name="Nagy L.G."/>
            <person name="Martin F."/>
            <person name="Kauserud H."/>
        </authorList>
    </citation>
    <scope>NUCLEOTIDE SEQUENCE</scope>
    <source>
        <strain evidence="2">CBHHK188m</strain>
    </source>
</reference>
<organism evidence="2 3">
    <name type="scientific">Mycena maculata</name>
    <dbReference type="NCBI Taxonomy" id="230809"/>
    <lineage>
        <taxon>Eukaryota</taxon>
        <taxon>Fungi</taxon>
        <taxon>Dikarya</taxon>
        <taxon>Basidiomycota</taxon>
        <taxon>Agaricomycotina</taxon>
        <taxon>Agaricomycetes</taxon>
        <taxon>Agaricomycetidae</taxon>
        <taxon>Agaricales</taxon>
        <taxon>Marasmiineae</taxon>
        <taxon>Mycenaceae</taxon>
        <taxon>Mycena</taxon>
    </lineage>
</organism>
<dbReference type="Proteomes" id="UP001215280">
    <property type="component" value="Unassembled WGS sequence"/>
</dbReference>
<gene>
    <name evidence="2" type="ORF">DFH07DRAFT_768920</name>
</gene>